<evidence type="ECO:0000256" key="1">
    <source>
        <dbReference type="SAM" id="MobiDB-lite"/>
    </source>
</evidence>
<comment type="caution">
    <text evidence="4">The sequence shown here is derived from an EMBL/GenBank/DDBJ whole genome shotgun (WGS) entry which is preliminary data.</text>
</comment>
<keyword evidence="2" id="KW-0732">Signal</keyword>
<gene>
    <name evidence="4" type="ORF">AAFH49_10505</name>
</gene>
<dbReference type="EMBL" id="JBCEVZ010000021">
    <property type="protein sequence ID" value="MEL5994639.1"/>
    <property type="molecule type" value="Genomic_DNA"/>
</dbReference>
<name>A0ABU9LXC0_9BACT</name>
<evidence type="ECO:0000256" key="2">
    <source>
        <dbReference type="SAM" id="SignalP"/>
    </source>
</evidence>
<reference evidence="4 5" key="1">
    <citation type="journal article" date="2018" name="Arch. Microbiol.">
        <title>Hymenobacter segetis sp. nov., isolated from soil.</title>
        <authorList>
            <person name="Ten L.N."/>
            <person name="Lim S.J."/>
            <person name="Kim B.O."/>
            <person name="Kang I.K."/>
            <person name="Jung H.Y."/>
        </authorList>
    </citation>
    <scope>NUCLEOTIDE SEQUENCE [LARGE SCALE GENOMIC DNA]</scope>
    <source>
        <strain evidence="4 5">S7-3-11</strain>
    </source>
</reference>
<proteinExistence type="predicted"/>
<dbReference type="NCBIfam" id="TIGR04183">
    <property type="entry name" value="Por_Secre_tail"/>
    <property type="match status" value="1"/>
</dbReference>
<evidence type="ECO:0000259" key="3">
    <source>
        <dbReference type="Pfam" id="PF18962"/>
    </source>
</evidence>
<accession>A0ABU9LXC0</accession>
<feature type="signal peptide" evidence="2">
    <location>
        <begin position="1"/>
        <end position="24"/>
    </location>
</feature>
<dbReference type="Pfam" id="PF18962">
    <property type="entry name" value="Por_Secre_tail"/>
    <property type="match status" value="1"/>
</dbReference>
<dbReference type="Proteomes" id="UP001479606">
    <property type="component" value="Unassembled WGS sequence"/>
</dbReference>
<feature type="region of interest" description="Disordered" evidence="1">
    <location>
        <begin position="33"/>
        <end position="53"/>
    </location>
</feature>
<feature type="domain" description="Secretion system C-terminal sorting" evidence="3">
    <location>
        <begin position="395"/>
        <end position="462"/>
    </location>
</feature>
<evidence type="ECO:0000313" key="4">
    <source>
        <dbReference type="EMBL" id="MEL5994639.1"/>
    </source>
</evidence>
<organism evidence="4 5">
    <name type="scientific">Hymenobacter segetis</name>
    <dbReference type="NCBI Taxonomy" id="2025509"/>
    <lineage>
        <taxon>Bacteria</taxon>
        <taxon>Pseudomonadati</taxon>
        <taxon>Bacteroidota</taxon>
        <taxon>Cytophagia</taxon>
        <taxon>Cytophagales</taxon>
        <taxon>Hymenobacteraceae</taxon>
        <taxon>Hymenobacter</taxon>
    </lineage>
</organism>
<dbReference type="RefSeq" id="WP_342297924.1">
    <property type="nucleotide sequence ID" value="NZ_JBCEVZ010000021.1"/>
</dbReference>
<dbReference type="InterPro" id="IPR026444">
    <property type="entry name" value="Secre_tail"/>
</dbReference>
<sequence length="464" mass="50223">MKTALHSTLAALALGLGAFGTASAQTGLNLVPNGSFESRNHEPQGQRNIAPNSDYDDLSNWFNVSNTPDYLTSTTPVLSSNTQYNTDETNPDGTPHQYAPFFPRSGTGCASIVCDPPGVSTSEFIGQHLTGLLASHVYQADFYVLRRPTTTSKSKVSLTVHSAMPTRNYAVGTILAPTPYASITSADYITDTHNWTHVTGTFVAQTTDAWIAIGFEGSPMVSDNSLEFVRYYPYGGSGPVQYVIDDVSIVDQGCPPTSGNGGTLDLATDFGPMADPQNPGSINNYDDYCYSQTFTFTVPEAFSRYATGFQWSVSGYDVTNTSEVRNYTENGGTMSFTPVSTYPYIYRNVNVTCNISYGSCPAGACYRSLTIASQDEDGNQCVMYRAAPTQEPIAIYPNPATERIMLSQKVEQAELLNGSGKVVVQQFGASTKQGLDVHSLPNGLYMLRIIQQGKVSTQRIQISH</sequence>
<evidence type="ECO:0000313" key="5">
    <source>
        <dbReference type="Proteomes" id="UP001479606"/>
    </source>
</evidence>
<feature type="chain" id="PRO_5045177285" evidence="2">
    <location>
        <begin position="25"/>
        <end position="464"/>
    </location>
</feature>
<keyword evidence="5" id="KW-1185">Reference proteome</keyword>
<protein>
    <submittedName>
        <fullName evidence="4">T9SS type A sorting domain-containing protein</fullName>
    </submittedName>
</protein>